<dbReference type="PANTHER" id="PTHR43536:SF1">
    <property type="entry name" value="MANNOSYLGLYCOPROTEIN ENDO-BETA-MANNOSIDASE"/>
    <property type="match status" value="1"/>
</dbReference>
<dbReference type="PANTHER" id="PTHR43536">
    <property type="entry name" value="MANNOSYLGLYCOPROTEIN ENDO-BETA-MANNOSIDASE"/>
    <property type="match status" value="1"/>
</dbReference>
<dbReference type="SUPFAM" id="SSF49303">
    <property type="entry name" value="beta-Galactosidase/glucuronidase domain"/>
    <property type="match status" value="1"/>
</dbReference>
<dbReference type="InterPro" id="IPR043534">
    <property type="entry name" value="EBDG/EBM"/>
</dbReference>
<evidence type="ECO:0000313" key="2">
    <source>
        <dbReference type="EMBL" id="KGQ01693.1"/>
    </source>
</evidence>
<organism evidence="2 3">
    <name type="scientific">Paracoccidioides lutzii (strain ATCC MYA-826 / Pb01)</name>
    <name type="common">Paracoccidioides brasiliensis</name>
    <dbReference type="NCBI Taxonomy" id="502779"/>
    <lineage>
        <taxon>Eukaryota</taxon>
        <taxon>Fungi</taxon>
        <taxon>Dikarya</taxon>
        <taxon>Ascomycota</taxon>
        <taxon>Pezizomycotina</taxon>
        <taxon>Eurotiomycetes</taxon>
        <taxon>Eurotiomycetidae</taxon>
        <taxon>Onygenales</taxon>
        <taxon>Ajellomycetaceae</taxon>
        <taxon>Paracoccidioides</taxon>
    </lineage>
</organism>
<keyword evidence="3" id="KW-1185">Reference proteome</keyword>
<dbReference type="eggNOG" id="KOG2230">
    <property type="taxonomic scope" value="Eukaryota"/>
</dbReference>
<evidence type="ECO:0000259" key="1">
    <source>
        <dbReference type="Pfam" id="PF18368"/>
    </source>
</evidence>
<dbReference type="GeneID" id="26970502"/>
<dbReference type="InterPro" id="IPR013783">
    <property type="entry name" value="Ig-like_fold"/>
</dbReference>
<dbReference type="InterPro" id="IPR041351">
    <property type="entry name" value="Ig_GlcNase"/>
</dbReference>
<feature type="domain" description="Exo-beta-D-glucosaminidase Ig-fold" evidence="1">
    <location>
        <begin position="106"/>
        <end position="211"/>
    </location>
</feature>
<dbReference type="HOGENOM" id="CLU_1111688_0_0_1"/>
<dbReference type="EMBL" id="KN293997">
    <property type="protein sequence ID" value="KGQ01693.1"/>
    <property type="molecule type" value="Genomic_DNA"/>
</dbReference>
<dbReference type="VEuPathDB" id="FungiDB:PAAG_11539"/>
<dbReference type="Gene3D" id="2.60.40.10">
    <property type="entry name" value="Immunoglobulins"/>
    <property type="match status" value="2"/>
</dbReference>
<dbReference type="InterPro" id="IPR036156">
    <property type="entry name" value="Beta-gal/glucu_dom_sf"/>
</dbReference>
<dbReference type="GO" id="GO:0004553">
    <property type="term" value="F:hydrolase activity, hydrolyzing O-glycosyl compounds"/>
    <property type="evidence" value="ECO:0007669"/>
    <property type="project" value="InterPro"/>
</dbReference>
<dbReference type="AlphaFoldDB" id="A0A0A2V2L1"/>
<dbReference type="Pfam" id="PF18368">
    <property type="entry name" value="Ig_GlcNase"/>
    <property type="match status" value="1"/>
</dbReference>
<reference evidence="2 3" key="1">
    <citation type="journal article" date="2011" name="PLoS Genet.">
        <title>Comparative genomic analysis of human fungal pathogens causing paracoccidioidomycosis.</title>
        <authorList>
            <person name="Desjardins C.A."/>
            <person name="Champion M.D."/>
            <person name="Holder J.W."/>
            <person name="Muszewska A."/>
            <person name="Goldberg J."/>
            <person name="Bailao A.M."/>
            <person name="Brigido M.M."/>
            <person name="Ferreira M.E."/>
            <person name="Garcia A.M."/>
            <person name="Grynberg M."/>
            <person name="Gujja S."/>
            <person name="Heiman D.I."/>
            <person name="Henn M.R."/>
            <person name="Kodira C.D."/>
            <person name="Leon-Narvaez H."/>
            <person name="Longo L.V."/>
            <person name="Ma L.J."/>
            <person name="Malavazi I."/>
            <person name="Matsuo A.L."/>
            <person name="Morais F.V."/>
            <person name="Pereira M."/>
            <person name="Rodriguez-Brito S."/>
            <person name="Sakthikumar S."/>
            <person name="Salem-Izacc S.M."/>
            <person name="Sykes S.M."/>
            <person name="Teixeira M.M."/>
            <person name="Vallejo M.C."/>
            <person name="Walter M.E."/>
            <person name="Yandava C."/>
            <person name="Young S."/>
            <person name="Zeng Q."/>
            <person name="Zucker J."/>
            <person name="Felipe M.S."/>
            <person name="Goldman G.H."/>
            <person name="Haas B.J."/>
            <person name="McEwen J.G."/>
            <person name="Nino-Vega G."/>
            <person name="Puccia R."/>
            <person name="San-Blas G."/>
            <person name="Soares C.M."/>
            <person name="Birren B.W."/>
            <person name="Cuomo C.A."/>
        </authorList>
    </citation>
    <scope>NUCLEOTIDE SEQUENCE [LARGE SCALE GENOMIC DNA]</scope>
    <source>
        <strain evidence="3">ATCC MYA-826 / Pb01</strain>
    </source>
</reference>
<dbReference type="OrthoDB" id="408532at2759"/>
<protein>
    <recommendedName>
        <fullName evidence="1">Exo-beta-D-glucosaminidase Ig-fold domain-containing protein</fullName>
    </recommendedName>
</protein>
<dbReference type="Proteomes" id="UP000002059">
    <property type="component" value="Partially assembled WGS sequence"/>
</dbReference>
<accession>A0A0A2V2L1</accession>
<evidence type="ECO:0000313" key="3">
    <source>
        <dbReference type="Proteomes" id="UP000002059"/>
    </source>
</evidence>
<name>A0A0A2V2L1_PARBA</name>
<sequence length="250" mass="28497">MSHSIMWKTKRISSTIPWQISDKRSIAIDAVGIRGNSLAKEKHNNPFTTPFIKKNRGQDSCPRCGTGCDALQAGIKRRERDQTLISRNVYWIPRKLDVLEWDNSIWYHTPVTRYSDFTVLNQVNPASVKQSIQFLERGVDVGDRDALITLQNESDIPDIFVRLSALDSEDGKEIAPIFWSDNYVTLFPRETVEFRVECLGIRCGEAAVVQVVDRICCAFLFRSRNRTTQPPDVSSRRTFLNLFVLGISGL</sequence>
<dbReference type="STRING" id="502779.A0A0A2V2L1"/>
<dbReference type="KEGG" id="pbl:PAAG_11539"/>
<gene>
    <name evidence="2" type="ORF">PAAG_11539</name>
</gene>
<proteinExistence type="predicted"/>
<dbReference type="RefSeq" id="XP_015703197.1">
    <property type="nucleotide sequence ID" value="XM_015847173.1"/>
</dbReference>